<dbReference type="GO" id="GO:0045732">
    <property type="term" value="P:positive regulation of protein catabolic process"/>
    <property type="evidence" value="ECO:0007669"/>
    <property type="project" value="TreeGrafter"/>
</dbReference>
<proteinExistence type="inferred from homology"/>
<dbReference type="InterPro" id="IPR036770">
    <property type="entry name" value="Ankyrin_rpt-contain_sf"/>
</dbReference>
<feature type="chain" id="PRO_5040315734" evidence="5">
    <location>
        <begin position="20"/>
        <end position="347"/>
    </location>
</feature>
<evidence type="ECO:0000256" key="3">
    <source>
        <dbReference type="ARBA" id="ARBA00023043"/>
    </source>
</evidence>
<dbReference type="PANTHER" id="PTHR24136">
    <property type="entry name" value="SOWAH (DROSOPHILA) HOMOLOG"/>
    <property type="match status" value="1"/>
</dbReference>
<evidence type="ECO:0000256" key="5">
    <source>
        <dbReference type="SAM" id="SignalP"/>
    </source>
</evidence>
<dbReference type="Gene3D" id="1.25.40.20">
    <property type="entry name" value="Ankyrin repeat-containing domain"/>
    <property type="match status" value="1"/>
</dbReference>
<evidence type="ECO:0000256" key="1">
    <source>
        <dbReference type="ARBA" id="ARBA00005949"/>
    </source>
</evidence>
<evidence type="ECO:0000313" key="7">
    <source>
        <dbReference type="Proteomes" id="UP000324705"/>
    </source>
</evidence>
<gene>
    <name evidence="6" type="ORF">TRITD_2Bv1G054080</name>
</gene>
<keyword evidence="3 4" id="KW-0040">ANK repeat</keyword>
<keyword evidence="2" id="KW-0677">Repeat</keyword>
<accession>A0A9R1RJ04</accession>
<feature type="repeat" description="ANK" evidence="4">
    <location>
        <begin position="129"/>
        <end position="161"/>
    </location>
</feature>
<dbReference type="SUPFAM" id="SSF48403">
    <property type="entry name" value="Ankyrin repeat"/>
    <property type="match status" value="1"/>
</dbReference>
<keyword evidence="7" id="KW-1185">Reference proteome</keyword>
<sequence>MGNTILGILPTLHVILVHAMLTWPLISPEAILANSRATNIIIPDRTPQNDVLFDILPALVPILEKDNVRSFLRFFNENGRAMSWGFIITPETLNQIIVYNAVRCAKVVLVGDDPELHGFRANPNCMTRYGYFSLHRAADMFFVDMIELLLRHGASANLRTSGDLVPADLLPLHVAVENTSMHKYLEDSLNPSQQHVDCSQADINYILKLIHILCKIFLDTTRLLAKHTDDLLDELCKYIVDGQIVHTAVLLLSAQKQIRGLSSCNGCGSSKKEGFGTITNFVVDNITAIKMRQNRLEMEPLEVKKELLDVTLNLVHVIFKAGEALDVYIRSHPKDSLCHGSGPCGGL</sequence>
<evidence type="ECO:0000256" key="4">
    <source>
        <dbReference type="PROSITE-ProRule" id="PRU00023"/>
    </source>
</evidence>
<dbReference type="InterPro" id="IPR002110">
    <property type="entry name" value="Ankyrin_rpt"/>
</dbReference>
<evidence type="ECO:0000256" key="2">
    <source>
        <dbReference type="ARBA" id="ARBA00022737"/>
    </source>
</evidence>
<dbReference type="Proteomes" id="UP000324705">
    <property type="component" value="Chromosome 2B"/>
</dbReference>
<dbReference type="InterPro" id="IPR051573">
    <property type="entry name" value="Ankyrin-SOCS_box_domain"/>
</dbReference>
<dbReference type="AlphaFoldDB" id="A0A9R1RJ04"/>
<dbReference type="GO" id="GO:0016567">
    <property type="term" value="P:protein ubiquitination"/>
    <property type="evidence" value="ECO:0007669"/>
    <property type="project" value="TreeGrafter"/>
</dbReference>
<dbReference type="Pfam" id="PF00023">
    <property type="entry name" value="Ank"/>
    <property type="match status" value="1"/>
</dbReference>
<evidence type="ECO:0000313" key="6">
    <source>
        <dbReference type="EMBL" id="VAH43184.1"/>
    </source>
</evidence>
<dbReference type="PROSITE" id="PS50297">
    <property type="entry name" value="ANK_REP_REGION"/>
    <property type="match status" value="1"/>
</dbReference>
<dbReference type="PANTHER" id="PTHR24136:SF40">
    <property type="entry name" value="GENOME ASSEMBLY, CHROMOSOME: II"/>
    <property type="match status" value="1"/>
</dbReference>
<dbReference type="Gramene" id="TRITD2Bv1G054080.4">
    <property type="protein sequence ID" value="TRITD2Bv1G054080.4"/>
    <property type="gene ID" value="TRITD2Bv1G054080"/>
</dbReference>
<dbReference type="PROSITE" id="PS50088">
    <property type="entry name" value="ANK_REPEAT"/>
    <property type="match status" value="1"/>
</dbReference>
<dbReference type="EMBL" id="LT934114">
    <property type="protein sequence ID" value="VAH43184.1"/>
    <property type="molecule type" value="Genomic_DNA"/>
</dbReference>
<protein>
    <submittedName>
        <fullName evidence="6">Uncharacterized protein</fullName>
    </submittedName>
</protein>
<comment type="similarity">
    <text evidence="1">Belongs to the ankyrin SOCS box (ASB) family.</text>
</comment>
<reference evidence="6 7" key="1">
    <citation type="submission" date="2017-09" db="EMBL/GenBank/DDBJ databases">
        <authorList>
            <consortium name="International Durum Wheat Genome Sequencing Consortium (IDWGSC)"/>
            <person name="Milanesi L."/>
        </authorList>
    </citation>
    <scope>NUCLEOTIDE SEQUENCE [LARGE SCALE GENOMIC DNA]</scope>
    <source>
        <strain evidence="7">cv. Svevo</strain>
    </source>
</reference>
<feature type="signal peptide" evidence="5">
    <location>
        <begin position="1"/>
        <end position="19"/>
    </location>
</feature>
<keyword evidence="5" id="KW-0732">Signal</keyword>
<name>A0A9R1RJ04_TRITD</name>
<organism evidence="6 7">
    <name type="scientific">Triticum turgidum subsp. durum</name>
    <name type="common">Durum wheat</name>
    <name type="synonym">Triticum durum</name>
    <dbReference type="NCBI Taxonomy" id="4567"/>
    <lineage>
        <taxon>Eukaryota</taxon>
        <taxon>Viridiplantae</taxon>
        <taxon>Streptophyta</taxon>
        <taxon>Embryophyta</taxon>
        <taxon>Tracheophyta</taxon>
        <taxon>Spermatophyta</taxon>
        <taxon>Magnoliopsida</taxon>
        <taxon>Liliopsida</taxon>
        <taxon>Poales</taxon>
        <taxon>Poaceae</taxon>
        <taxon>BOP clade</taxon>
        <taxon>Pooideae</taxon>
        <taxon>Triticodae</taxon>
        <taxon>Triticeae</taxon>
        <taxon>Triticinae</taxon>
        <taxon>Triticum</taxon>
    </lineage>
</organism>